<feature type="domain" description="Ketoreductase (KR)" evidence="3">
    <location>
        <begin position="55"/>
        <end position="92"/>
    </location>
</feature>
<dbReference type="InterPro" id="IPR050091">
    <property type="entry name" value="PKS_NRPS_Biosynth_Enz"/>
</dbReference>
<dbReference type="EMBL" id="BJHW01000002">
    <property type="protein sequence ID" value="GDY60236.1"/>
    <property type="molecule type" value="Genomic_DNA"/>
</dbReference>
<reference evidence="4 5" key="1">
    <citation type="journal article" date="2020" name="Int. J. Syst. Evol. Microbiol.">
        <title>Reclassification of Streptomyces castelarensis and Streptomyces sporoclivatus as later heterotypic synonyms of Streptomyces antimycoticus.</title>
        <authorList>
            <person name="Komaki H."/>
            <person name="Tamura T."/>
        </authorList>
    </citation>
    <scope>NUCLEOTIDE SEQUENCE [LARGE SCALE GENOMIC DNA]</scope>
    <source>
        <strain evidence="4 5">NBRC 13459</strain>
    </source>
</reference>
<dbReference type="GO" id="GO:0006633">
    <property type="term" value="P:fatty acid biosynthetic process"/>
    <property type="evidence" value="ECO:0007669"/>
    <property type="project" value="TreeGrafter"/>
</dbReference>
<keyword evidence="1" id="KW-0808">Transferase</keyword>
<name>A0A4D4LLQ8_STRVO</name>
<evidence type="ECO:0000313" key="5">
    <source>
        <dbReference type="Proteomes" id="UP000301309"/>
    </source>
</evidence>
<dbReference type="AlphaFoldDB" id="A0A4D4LLQ8"/>
<dbReference type="SUPFAM" id="SSF51735">
    <property type="entry name" value="NAD(P)-binding Rossmann-fold domains"/>
    <property type="match status" value="1"/>
</dbReference>
<organism evidence="4 5">
    <name type="scientific">Streptomyces violaceusniger</name>
    <dbReference type="NCBI Taxonomy" id="68280"/>
    <lineage>
        <taxon>Bacteria</taxon>
        <taxon>Bacillati</taxon>
        <taxon>Actinomycetota</taxon>
        <taxon>Actinomycetes</taxon>
        <taxon>Kitasatosporales</taxon>
        <taxon>Streptomycetaceae</taxon>
        <taxon>Streptomyces</taxon>
        <taxon>Streptomyces violaceusniger group</taxon>
    </lineage>
</organism>
<evidence type="ECO:0000313" key="4">
    <source>
        <dbReference type="EMBL" id="GDY60236.1"/>
    </source>
</evidence>
<evidence type="ECO:0000259" key="3">
    <source>
        <dbReference type="Pfam" id="PF08659"/>
    </source>
</evidence>
<proteinExistence type="predicted"/>
<evidence type="ECO:0000256" key="2">
    <source>
        <dbReference type="ARBA" id="ARBA00023268"/>
    </source>
</evidence>
<dbReference type="InterPro" id="IPR013968">
    <property type="entry name" value="PKS_KR"/>
</dbReference>
<sequence>MSAAATALRAAPDRDEPELALRDGELLIPRLASADAPDPAAPDPAAPDPVWGGDGTVLITGGLGGLGALIAQHLVTAHGVRHLVLAGRRGRTPRAPGNCWPS</sequence>
<comment type="caution">
    <text evidence="4">The sequence shown here is derived from an EMBL/GenBank/DDBJ whole genome shotgun (WGS) entry which is preliminary data.</text>
</comment>
<dbReference type="PANTHER" id="PTHR43775:SF51">
    <property type="entry name" value="INACTIVE PHENOLPHTHIOCEROL SYNTHESIS POLYKETIDE SYNTHASE TYPE I PKS1-RELATED"/>
    <property type="match status" value="1"/>
</dbReference>
<accession>A0A4D4LLQ8</accession>
<dbReference type="PANTHER" id="PTHR43775">
    <property type="entry name" value="FATTY ACID SYNTHASE"/>
    <property type="match status" value="1"/>
</dbReference>
<protein>
    <recommendedName>
        <fullName evidence="3">Ketoreductase (KR) domain-containing protein</fullName>
    </recommendedName>
</protein>
<dbReference type="GO" id="GO:0004312">
    <property type="term" value="F:fatty acid synthase activity"/>
    <property type="evidence" value="ECO:0007669"/>
    <property type="project" value="TreeGrafter"/>
</dbReference>
<dbReference type="InterPro" id="IPR036291">
    <property type="entry name" value="NAD(P)-bd_dom_sf"/>
</dbReference>
<dbReference type="Gene3D" id="3.40.50.720">
    <property type="entry name" value="NAD(P)-binding Rossmann-like Domain"/>
    <property type="match status" value="1"/>
</dbReference>
<evidence type="ECO:0000256" key="1">
    <source>
        <dbReference type="ARBA" id="ARBA00022679"/>
    </source>
</evidence>
<gene>
    <name evidence="4" type="ORF">SVIO_108590</name>
</gene>
<keyword evidence="5" id="KW-1185">Reference proteome</keyword>
<keyword evidence="2" id="KW-0511">Multifunctional enzyme</keyword>
<dbReference type="Proteomes" id="UP000301309">
    <property type="component" value="Unassembled WGS sequence"/>
</dbReference>
<dbReference type="Pfam" id="PF08659">
    <property type="entry name" value="KR"/>
    <property type="match status" value="1"/>
</dbReference>